<evidence type="ECO:0000256" key="1">
    <source>
        <dbReference type="SAM" id="MobiDB-lite"/>
    </source>
</evidence>
<proteinExistence type="predicted"/>
<organism evidence="2">
    <name type="scientific">freshwater metagenome</name>
    <dbReference type="NCBI Taxonomy" id="449393"/>
    <lineage>
        <taxon>unclassified sequences</taxon>
        <taxon>metagenomes</taxon>
        <taxon>ecological metagenomes</taxon>
    </lineage>
</organism>
<sequence>MQPTGRNCDVSEGRRSKGARTSGSDGVAKHVAQLVERREVVPVIGYREGVTQAPSLRFANGVDERAIGGKHECCWMVGQLTGLMRNSVGMPDVVVITEHRDGVIGAGANPLPEVVSDASRRVSGS</sequence>
<gene>
    <name evidence="2" type="ORF">UFOPK2810_00653</name>
</gene>
<accession>A0A6J6TL94</accession>
<name>A0A6J6TL94_9ZZZZ</name>
<feature type="region of interest" description="Disordered" evidence="1">
    <location>
        <begin position="1"/>
        <end position="28"/>
    </location>
</feature>
<reference evidence="2" key="1">
    <citation type="submission" date="2020-05" db="EMBL/GenBank/DDBJ databases">
        <authorList>
            <person name="Chiriac C."/>
            <person name="Salcher M."/>
            <person name="Ghai R."/>
            <person name="Kavagutti S V."/>
        </authorList>
    </citation>
    <scope>NUCLEOTIDE SEQUENCE</scope>
</reference>
<dbReference type="EMBL" id="CAEZYZ010000089">
    <property type="protein sequence ID" value="CAB4747119.1"/>
    <property type="molecule type" value="Genomic_DNA"/>
</dbReference>
<protein>
    <submittedName>
        <fullName evidence="2">Unannotated protein</fullName>
    </submittedName>
</protein>
<dbReference type="AlphaFoldDB" id="A0A6J6TL94"/>
<evidence type="ECO:0000313" key="2">
    <source>
        <dbReference type="EMBL" id="CAB4747119.1"/>
    </source>
</evidence>